<feature type="region of interest" description="Disordered" evidence="4">
    <location>
        <begin position="592"/>
        <end position="613"/>
    </location>
</feature>
<proteinExistence type="predicted"/>
<dbReference type="Pfam" id="PF13855">
    <property type="entry name" value="LRR_8"/>
    <property type="match status" value="1"/>
</dbReference>
<dbReference type="SUPFAM" id="SSF52058">
    <property type="entry name" value="L domain-like"/>
    <property type="match status" value="1"/>
</dbReference>
<dbReference type="PROSITE" id="PS51450">
    <property type="entry name" value="LRR"/>
    <property type="match status" value="14"/>
</dbReference>
<dbReference type="InterPro" id="IPR050836">
    <property type="entry name" value="SDS22/Internalin_LRR"/>
</dbReference>
<feature type="region of interest" description="Disordered" evidence="4">
    <location>
        <begin position="1415"/>
        <end position="1490"/>
    </location>
</feature>
<evidence type="ECO:0000256" key="4">
    <source>
        <dbReference type="SAM" id="MobiDB-lite"/>
    </source>
</evidence>
<evidence type="ECO:0000313" key="5">
    <source>
        <dbReference type="Ensembl" id="ENSXMAP00000013545.2"/>
    </source>
</evidence>
<reference evidence="6" key="2">
    <citation type="journal article" date="2013" name="Nat. Genet.">
        <title>The genome of the platyfish, Xiphophorus maculatus, provides insights into evolutionary adaptation and several complex traits.</title>
        <authorList>
            <person name="Schartl M."/>
            <person name="Walter R.B."/>
            <person name="Shen Y."/>
            <person name="Garcia T."/>
            <person name="Catchen J."/>
            <person name="Amores A."/>
            <person name="Braasch I."/>
            <person name="Chalopin D."/>
            <person name="Volff J.N."/>
            <person name="Lesch K.P."/>
            <person name="Bisazza A."/>
            <person name="Minx P."/>
            <person name="Hillier L."/>
            <person name="Wilson R.K."/>
            <person name="Fuerstenberg S."/>
            <person name="Boore J."/>
            <person name="Searle S."/>
            <person name="Postlethwait J.H."/>
            <person name="Warren W.C."/>
        </authorList>
    </citation>
    <scope>NUCLEOTIDE SEQUENCE [LARGE SCALE GENOMIC DNA]</scope>
    <source>
        <strain evidence="6">JP 163 A</strain>
    </source>
</reference>
<reference evidence="5" key="3">
    <citation type="submission" date="2025-05" db="UniProtKB">
        <authorList>
            <consortium name="Ensembl"/>
        </authorList>
    </citation>
    <scope>IDENTIFICATION</scope>
    <source>
        <strain evidence="5">JP 163 A</strain>
    </source>
</reference>
<evidence type="ECO:0000256" key="1">
    <source>
        <dbReference type="ARBA" id="ARBA00022614"/>
    </source>
</evidence>
<dbReference type="Pfam" id="PF14580">
    <property type="entry name" value="LRR_9"/>
    <property type="match status" value="2"/>
</dbReference>
<evidence type="ECO:0000256" key="2">
    <source>
        <dbReference type="ARBA" id="ARBA00022737"/>
    </source>
</evidence>
<dbReference type="Proteomes" id="UP000002852">
    <property type="component" value="Unassembled WGS sequence"/>
</dbReference>
<dbReference type="SUPFAM" id="SSF52075">
    <property type="entry name" value="Outer arm dynein light chain 1"/>
    <property type="match status" value="2"/>
</dbReference>
<dbReference type="Ensembl" id="ENSXMAT00000028072.1">
    <property type="protein sequence ID" value="ENSXMAP00000040962.1"/>
    <property type="gene ID" value="ENSXMAG00000013518.2"/>
</dbReference>
<reference evidence="6" key="1">
    <citation type="submission" date="2012-01" db="EMBL/GenBank/DDBJ databases">
        <authorList>
            <person name="Walter R."/>
            <person name="Schartl M."/>
            <person name="Warren W."/>
        </authorList>
    </citation>
    <scope>NUCLEOTIDE SEQUENCE [LARGE SCALE GENOMIC DNA]</scope>
    <source>
        <strain evidence="6">JP 163 A</strain>
    </source>
</reference>
<dbReference type="InterPro" id="IPR032675">
    <property type="entry name" value="LRR_dom_sf"/>
</dbReference>
<keyword evidence="1" id="KW-0433">Leucine-rich repeat</keyword>
<dbReference type="Gene3D" id="3.90.228.10">
    <property type="match status" value="1"/>
</dbReference>
<sequence length="1490" mass="168236">MSLKNKQKQCSEEEAVLRKLCLMNGLSFEKIVTEGNSIRSLEIFFSGLPRIIGLSSFPNLSQLTIVGQCIKQIEGLELCPVLQELWIVQCRLTEICGLQKCNQLERLYLYDNQIQEIKNLELQVNVTNLWLNNNCITKIQGLKTMKNLKELNLSDNSIEKIGHDLDPNVNLEILNLSGNKISSFKELTHLARLPRLKELALNDPTSASNPVCQLCNYSIHILYHLPGLERLDTWDVSCKQIKDAAESAVMKKLMYYNMRVRLAQRNLRETQVALQERKKCLMKLPEECIRTLSHTLKSLEHELSMMPQSPKSPGSRMETELEGGNMKEDALTKGANLDVNSVERKILLKIEALRERLQRWTRRMDEVQAWYEQELIQVTKQTDYLVQFLLVELESVGNIRLEEGCPIDSWYTSCRNLLLSRFSPSDYASFRIADIKINRVFRIHNSALRLRFEDKLHSLLSTEESVVVLQNCRRRLEYLFYVAGPETSEIKETLCILEEGFKTTNQMKGLERKAAVSLSNSLAVSEQPRIQFLLQQASQCDSKQMSDKIPFRHGHVIVCKVFVGNSLPNPGELGNSFPNVYSVYQYLDPMGSSAGSDERPQSARMPRSAEGGPHHRRQWFVFDHELILPEYVIHFEYITTNREDLRRCGQRDVSLSEDATADVAALSMDPMLKPQPKLLSLDERTLLSVARANILSQITVLNLHGNSLSKIKEISSLSALRHLTISFNKFTRLDDISHMPNLEVLDASFNELVTLEGLQSLGQLRELDISWNKLTKVREDTAVLQKHTPALQKLDTRYNPWTKPEAVKMTVLLRVATLTHLNGVMVTEEEAGEACHMVADVKISQAALLAQSRTDSKRPRCLSLLSTAQLLSSLGPAPWGPGRELESDWMAKITTLNFDNQRLFKLVNLSKLLNLRWASFNDNNISKLSGLDTCLKLEELSMNNNSISSLNGLARLPCLRKLSIDGNHLSSLDCPVLNQLPALTHLSVENNCITSTSGIRSVRSLLELYAGGNQISTSRDIYFLKALENLIILDLYGNPIAEILENYRIYVVFHLPFLRALDGTAVDLGECDSAKMMFKGRLTADSVVEKLGHSNYKEITHLSLQSCSIKMVDLCPDLFANLCSINLEHNNLTSFSGLIYLPNVKMLYLNHNHIKSILPRQKTLALRSNKQILHSKVNSSGYGQQNSSRPNRLSGPCGRLEPLMGSLEVLHLSHNGISNMANLELSRLTNLKALFLQDNEIRQVEGLEKLYRLKELVLDRNRIKSLSKDSFISYNSLQELRLAENRIRDLNHFGTLTKLHKLFLNVNKLQDVTELHKLGALPCLTELSITGNPIARNSQHRLEVILHLTQVEMLDGVAVTAEERMKAELLHEEQYNAQHPGAQLSSADISPSGLVPVLLHSTTLRGTGINSGSHSITLGHCTPPTSADDNHHTNRLKSQKQKMANVGRSSQADSNLRHSRRMKSNALTAEPNSDGSSSCRKQDQNHRFTE</sequence>
<dbReference type="SMART" id="SM00369">
    <property type="entry name" value="LRR_TYP"/>
    <property type="match status" value="11"/>
</dbReference>
<dbReference type="InterPro" id="IPR003591">
    <property type="entry name" value="Leu-rich_rpt_typical-subtyp"/>
</dbReference>
<keyword evidence="2" id="KW-0677">Repeat</keyword>
<dbReference type="OMA" id="HTAGNVR"/>
<accession>M4AGF1</accession>
<keyword evidence="6" id="KW-1185">Reference proteome</keyword>
<dbReference type="Gene3D" id="3.80.10.10">
    <property type="entry name" value="Ribonuclease Inhibitor"/>
    <property type="match status" value="8"/>
</dbReference>
<dbReference type="PANTHER" id="PTHR46652">
    <property type="entry name" value="LEUCINE-RICH REPEAT AND IQ DOMAIN-CONTAINING PROTEIN 1-RELATED"/>
    <property type="match status" value="1"/>
</dbReference>
<keyword evidence="3" id="KW-0175">Coiled coil</keyword>
<organism evidence="5 6">
    <name type="scientific">Xiphophorus maculatus</name>
    <name type="common">Southern platyfish</name>
    <name type="synonym">Platypoecilus maculatus</name>
    <dbReference type="NCBI Taxonomy" id="8083"/>
    <lineage>
        <taxon>Eukaryota</taxon>
        <taxon>Metazoa</taxon>
        <taxon>Chordata</taxon>
        <taxon>Craniata</taxon>
        <taxon>Vertebrata</taxon>
        <taxon>Euteleostomi</taxon>
        <taxon>Actinopterygii</taxon>
        <taxon>Neopterygii</taxon>
        <taxon>Teleostei</taxon>
        <taxon>Neoteleostei</taxon>
        <taxon>Acanthomorphata</taxon>
        <taxon>Ovalentaria</taxon>
        <taxon>Atherinomorphae</taxon>
        <taxon>Cyprinodontiformes</taxon>
        <taxon>Poeciliidae</taxon>
        <taxon>Poeciliinae</taxon>
        <taxon>Xiphophorus</taxon>
    </lineage>
</organism>
<dbReference type="STRING" id="8083.ENSXMAP00000040962"/>
<evidence type="ECO:0000256" key="3">
    <source>
        <dbReference type="SAM" id="Coils"/>
    </source>
</evidence>
<feature type="compositionally biased region" description="Polar residues" evidence="4">
    <location>
        <begin position="1465"/>
        <end position="1479"/>
    </location>
</feature>
<protein>
    <submittedName>
        <fullName evidence="5">Leucine rich repeat containing 9</fullName>
    </submittedName>
</protein>
<dbReference type="SMART" id="SM00365">
    <property type="entry name" value="LRR_SD22"/>
    <property type="match status" value="18"/>
</dbReference>
<feature type="coiled-coil region" evidence="3">
    <location>
        <begin position="343"/>
        <end position="370"/>
    </location>
</feature>
<evidence type="ECO:0000313" key="6">
    <source>
        <dbReference type="Proteomes" id="UP000002852"/>
    </source>
</evidence>
<name>M4AGF1_XIPMA</name>
<dbReference type="Ensembl" id="ENSXMAT00000013561.2">
    <property type="protein sequence ID" value="ENSXMAP00000013545.2"/>
    <property type="gene ID" value="ENSXMAG00000013518.2"/>
</dbReference>
<dbReference type="GeneTree" id="ENSGT00940000158583"/>
<dbReference type="PANTHER" id="PTHR46652:SF3">
    <property type="entry name" value="LEUCINE-RICH REPEAT-CONTAINING PROTEIN 9"/>
    <property type="match status" value="1"/>
</dbReference>
<feature type="compositionally biased region" description="Basic and acidic residues" evidence="4">
    <location>
        <begin position="1480"/>
        <end position="1490"/>
    </location>
</feature>
<dbReference type="HOGENOM" id="CLU_002627_0_0_1"/>
<dbReference type="eggNOG" id="KOG0531">
    <property type="taxonomic scope" value="Eukaryota"/>
</dbReference>
<dbReference type="InterPro" id="IPR001611">
    <property type="entry name" value="Leu-rich_rpt"/>
</dbReference>